<evidence type="ECO:0000313" key="1">
    <source>
        <dbReference type="EMBL" id="MDQ0536256.1"/>
    </source>
</evidence>
<protein>
    <submittedName>
        <fullName evidence="1">Uncharacterized protein</fullName>
    </submittedName>
</protein>
<reference evidence="1 2" key="1">
    <citation type="submission" date="2023-07" db="EMBL/GenBank/DDBJ databases">
        <title>Genomic Encyclopedia of Type Strains, Phase IV (KMG-IV): sequencing the most valuable type-strain genomes for metagenomic binning, comparative biology and taxonomic classification.</title>
        <authorList>
            <person name="Goeker M."/>
        </authorList>
    </citation>
    <scope>NUCLEOTIDE SEQUENCE [LARGE SCALE GENOMIC DNA]</scope>
    <source>
        <strain evidence="1 2">DSM 19922</strain>
    </source>
</reference>
<organism evidence="1 2">
    <name type="scientific">Azospirillum picis</name>
    <dbReference type="NCBI Taxonomy" id="488438"/>
    <lineage>
        <taxon>Bacteria</taxon>
        <taxon>Pseudomonadati</taxon>
        <taxon>Pseudomonadota</taxon>
        <taxon>Alphaproteobacteria</taxon>
        <taxon>Rhodospirillales</taxon>
        <taxon>Azospirillaceae</taxon>
        <taxon>Azospirillum</taxon>
    </lineage>
</organism>
<dbReference type="RefSeq" id="WP_209988552.1">
    <property type="nucleotide sequence ID" value="NZ_JAGINO010000025.1"/>
</dbReference>
<evidence type="ECO:0000313" key="2">
    <source>
        <dbReference type="Proteomes" id="UP001244552"/>
    </source>
</evidence>
<comment type="caution">
    <text evidence="1">The sequence shown here is derived from an EMBL/GenBank/DDBJ whole genome shotgun (WGS) entry which is preliminary data.</text>
</comment>
<gene>
    <name evidence="1" type="ORF">QO018_005150</name>
</gene>
<name>A0ABU0MS61_9PROT</name>
<sequence length="167" mass="18080">MTAATYLDHVTLTTGHSRRSPRSEVSEEVVSLLAAWLDRALLPDDPLKAPPVPLPVPELQDFTSHVFTLAGGLIVTVYGPDILTVPPAAPEPIPLVTFAVARRSRGADKLWDTLLQAAPGVAPPVMPRTPWVAVVEHPTEPIFPDAVGWLGDFERCVAWAWIERVAG</sequence>
<keyword evidence="2" id="KW-1185">Reference proteome</keyword>
<dbReference type="EMBL" id="JAUSVU010000024">
    <property type="protein sequence ID" value="MDQ0536256.1"/>
    <property type="molecule type" value="Genomic_DNA"/>
</dbReference>
<accession>A0ABU0MS61</accession>
<proteinExistence type="predicted"/>
<dbReference type="Proteomes" id="UP001244552">
    <property type="component" value="Unassembled WGS sequence"/>
</dbReference>